<gene>
    <name evidence="13" type="primary">atpF</name>
    <name evidence="16" type="ORF">HNQ80_002442</name>
</gene>
<evidence type="ECO:0000256" key="4">
    <source>
        <dbReference type="ARBA" id="ARBA00022547"/>
    </source>
</evidence>
<keyword evidence="17" id="KW-1185">Reference proteome</keyword>
<reference evidence="16 17" key="1">
    <citation type="submission" date="2020-08" db="EMBL/GenBank/DDBJ databases">
        <title>Genomic Encyclopedia of Type Strains, Phase IV (KMG-IV): sequencing the most valuable type-strain genomes for metagenomic binning, comparative biology and taxonomic classification.</title>
        <authorList>
            <person name="Goeker M."/>
        </authorList>
    </citation>
    <scope>NUCLEOTIDE SEQUENCE [LARGE SCALE GENOMIC DNA]</scope>
    <source>
        <strain evidence="16 17">DSM 103526</strain>
    </source>
</reference>
<keyword evidence="8 13" id="KW-0406">Ion transport</keyword>
<dbReference type="Proteomes" id="UP000579281">
    <property type="component" value="Unassembled WGS sequence"/>
</dbReference>
<dbReference type="HAMAP" id="MF_01398">
    <property type="entry name" value="ATP_synth_b_bprime"/>
    <property type="match status" value="1"/>
</dbReference>
<keyword evidence="4 13" id="KW-0138">CF(0)</keyword>
<dbReference type="InterPro" id="IPR002146">
    <property type="entry name" value="ATP_synth_b/b'su_bac/chlpt"/>
</dbReference>
<dbReference type="InterPro" id="IPR050059">
    <property type="entry name" value="ATP_synthase_B_chain"/>
</dbReference>
<keyword evidence="7 13" id="KW-1133">Transmembrane helix</keyword>
<evidence type="ECO:0000313" key="17">
    <source>
        <dbReference type="Proteomes" id="UP000579281"/>
    </source>
</evidence>
<dbReference type="PANTHER" id="PTHR33445:SF1">
    <property type="entry name" value="ATP SYNTHASE SUBUNIT B"/>
    <property type="match status" value="1"/>
</dbReference>
<dbReference type="NCBIfam" id="TIGR01144">
    <property type="entry name" value="ATP_synt_b"/>
    <property type="match status" value="1"/>
</dbReference>
<dbReference type="InterPro" id="IPR028987">
    <property type="entry name" value="ATP_synth_B-like_membr_sf"/>
</dbReference>
<dbReference type="InterPro" id="IPR005864">
    <property type="entry name" value="ATP_synth_F0_bsu_bac"/>
</dbReference>
<keyword evidence="5 13" id="KW-0812">Transmembrane</keyword>
<evidence type="ECO:0000256" key="12">
    <source>
        <dbReference type="ARBA" id="ARBA00037847"/>
    </source>
</evidence>
<comment type="similarity">
    <text evidence="1 13 14">Belongs to the ATPase B chain family.</text>
</comment>
<evidence type="ECO:0000256" key="15">
    <source>
        <dbReference type="SAM" id="Coils"/>
    </source>
</evidence>
<dbReference type="GO" id="GO:0005886">
    <property type="term" value="C:plasma membrane"/>
    <property type="evidence" value="ECO:0007669"/>
    <property type="project" value="UniProtKB-SubCell"/>
</dbReference>
<dbReference type="GO" id="GO:0012505">
    <property type="term" value="C:endomembrane system"/>
    <property type="evidence" value="ECO:0007669"/>
    <property type="project" value="UniProtKB-SubCell"/>
</dbReference>
<dbReference type="PANTHER" id="PTHR33445">
    <property type="entry name" value="ATP SYNTHASE SUBUNIT B', CHLOROPLASTIC"/>
    <property type="match status" value="1"/>
</dbReference>
<dbReference type="Pfam" id="PF00430">
    <property type="entry name" value="ATP-synt_B"/>
    <property type="match status" value="1"/>
</dbReference>
<keyword evidence="10 13" id="KW-0066">ATP synthesis</keyword>
<dbReference type="RefSeq" id="WP_184310882.1">
    <property type="nucleotide sequence ID" value="NZ_JACHEN010000014.1"/>
</dbReference>
<evidence type="ECO:0000256" key="6">
    <source>
        <dbReference type="ARBA" id="ARBA00022781"/>
    </source>
</evidence>
<feature type="transmembrane region" description="Helical" evidence="13">
    <location>
        <begin position="12"/>
        <end position="33"/>
    </location>
</feature>
<keyword evidence="2 13" id="KW-0813">Transport</keyword>
<name>A0A841KZJ7_9FIRM</name>
<comment type="caution">
    <text evidence="16">The sequence shown here is derived from an EMBL/GenBank/DDBJ whole genome shotgun (WGS) entry which is preliminary data.</text>
</comment>
<evidence type="ECO:0000256" key="8">
    <source>
        <dbReference type="ARBA" id="ARBA00023065"/>
    </source>
</evidence>
<keyword evidence="15" id="KW-0175">Coiled coil</keyword>
<feature type="coiled-coil region" evidence="15">
    <location>
        <begin position="44"/>
        <end position="78"/>
    </location>
</feature>
<organism evidence="16 17">
    <name type="scientific">Anaerosolibacter carboniphilus</name>
    <dbReference type="NCBI Taxonomy" id="1417629"/>
    <lineage>
        <taxon>Bacteria</taxon>
        <taxon>Bacillati</taxon>
        <taxon>Bacillota</taxon>
        <taxon>Clostridia</taxon>
        <taxon>Peptostreptococcales</taxon>
        <taxon>Thermotaleaceae</taxon>
        <taxon>Anaerosolibacter</taxon>
    </lineage>
</organism>
<evidence type="ECO:0000256" key="1">
    <source>
        <dbReference type="ARBA" id="ARBA00005513"/>
    </source>
</evidence>
<keyword evidence="9 13" id="KW-0472">Membrane</keyword>
<keyword evidence="3 13" id="KW-1003">Cell membrane</keyword>
<dbReference type="SUPFAM" id="SSF81573">
    <property type="entry name" value="F1F0 ATP synthase subunit B, membrane domain"/>
    <property type="match status" value="1"/>
</dbReference>
<evidence type="ECO:0000256" key="5">
    <source>
        <dbReference type="ARBA" id="ARBA00022692"/>
    </source>
</evidence>
<evidence type="ECO:0000256" key="2">
    <source>
        <dbReference type="ARBA" id="ARBA00022448"/>
    </source>
</evidence>
<dbReference type="CDD" id="cd06503">
    <property type="entry name" value="ATP-synt_Fo_b"/>
    <property type="match status" value="1"/>
</dbReference>
<proteinExistence type="inferred from homology"/>
<dbReference type="AlphaFoldDB" id="A0A841KZJ7"/>
<comment type="subunit">
    <text evidence="13">F-type ATPases have 2 components, F(1) - the catalytic core - and F(0) - the membrane proton channel. F(1) has five subunits: alpha(3), beta(3), gamma(1), delta(1), epsilon(1). F(0) has three main subunits: a(1), b(2) and c(10-14). The alpha and beta chains form an alternating ring which encloses part of the gamma chain. F(1) is attached to F(0) by a central stalk formed by the gamma and epsilon chains, while a peripheral stalk is formed by the delta and b chains.</text>
</comment>
<dbReference type="GO" id="GO:0045259">
    <property type="term" value="C:proton-transporting ATP synthase complex"/>
    <property type="evidence" value="ECO:0007669"/>
    <property type="project" value="UniProtKB-KW"/>
</dbReference>
<accession>A0A841KZJ7</accession>
<evidence type="ECO:0000256" key="13">
    <source>
        <dbReference type="HAMAP-Rule" id="MF_01398"/>
    </source>
</evidence>
<dbReference type="EMBL" id="JACHEN010000014">
    <property type="protein sequence ID" value="MBB6216342.1"/>
    <property type="molecule type" value="Genomic_DNA"/>
</dbReference>
<evidence type="ECO:0000256" key="7">
    <source>
        <dbReference type="ARBA" id="ARBA00022989"/>
    </source>
</evidence>
<evidence type="ECO:0000256" key="10">
    <source>
        <dbReference type="ARBA" id="ARBA00023310"/>
    </source>
</evidence>
<evidence type="ECO:0000313" key="16">
    <source>
        <dbReference type="EMBL" id="MBB6216342.1"/>
    </source>
</evidence>
<sequence length="170" mass="19131">MVVKAGLVEIGWTLVFQLINTIIIFLILRKLLFKPVSEMMAGRQNAIAESIKEAENKNKEADQLKLEYQRKLEGAHAEGRELIKDASKRADARADEIIIQAQQEAMKIKDRAEADIQREKQKAANMMKEELAALAVMAAGKIIGKDLDEKGHDKLIKDFIDEVGETTWSN</sequence>
<evidence type="ECO:0000256" key="9">
    <source>
        <dbReference type="ARBA" id="ARBA00023136"/>
    </source>
</evidence>
<evidence type="ECO:0000256" key="11">
    <source>
        <dbReference type="ARBA" id="ARBA00025198"/>
    </source>
</evidence>
<comment type="function">
    <text evidence="13">Component of the F(0) channel, it forms part of the peripheral stalk, linking F(1) to F(0).</text>
</comment>
<dbReference type="GO" id="GO:0046961">
    <property type="term" value="F:proton-transporting ATPase activity, rotational mechanism"/>
    <property type="evidence" value="ECO:0007669"/>
    <property type="project" value="TreeGrafter"/>
</dbReference>
<comment type="function">
    <text evidence="11 13">F(1)F(0) ATP synthase produces ATP from ADP in the presence of a proton or sodium gradient. F-type ATPases consist of two structural domains, F(1) containing the extramembraneous catalytic core and F(0) containing the membrane proton channel, linked together by a central stalk and a peripheral stalk. During catalysis, ATP synthesis in the catalytic domain of F(1) is coupled via a rotary mechanism of the central stalk subunits to proton translocation.</text>
</comment>
<protein>
    <recommendedName>
        <fullName evidence="13">ATP synthase subunit b</fullName>
    </recommendedName>
    <alternativeName>
        <fullName evidence="13">ATP synthase F(0) sector subunit b</fullName>
    </alternativeName>
    <alternativeName>
        <fullName evidence="13">ATPase subunit I</fullName>
    </alternativeName>
    <alternativeName>
        <fullName evidence="13">F-type ATPase subunit b</fullName>
        <shortName evidence="13">F-ATPase subunit b</shortName>
    </alternativeName>
</protein>
<evidence type="ECO:0000256" key="14">
    <source>
        <dbReference type="RuleBase" id="RU003848"/>
    </source>
</evidence>
<comment type="subcellular location">
    <subcellularLocation>
        <location evidence="13">Cell membrane</location>
        <topology evidence="13">Single-pass membrane protein</topology>
    </subcellularLocation>
    <subcellularLocation>
        <location evidence="12">Endomembrane system</location>
        <topology evidence="12">Single-pass membrane protein</topology>
    </subcellularLocation>
</comment>
<evidence type="ECO:0000256" key="3">
    <source>
        <dbReference type="ARBA" id="ARBA00022475"/>
    </source>
</evidence>
<feature type="coiled-coil region" evidence="15">
    <location>
        <begin position="102"/>
        <end position="129"/>
    </location>
</feature>
<keyword evidence="6 13" id="KW-0375">Hydrogen ion transport</keyword>
<dbReference type="GO" id="GO:0046933">
    <property type="term" value="F:proton-transporting ATP synthase activity, rotational mechanism"/>
    <property type="evidence" value="ECO:0007669"/>
    <property type="project" value="UniProtKB-UniRule"/>
</dbReference>